<proteinExistence type="predicted"/>
<feature type="compositionally biased region" description="Low complexity" evidence="1">
    <location>
        <begin position="739"/>
        <end position="828"/>
    </location>
</feature>
<feature type="compositionally biased region" description="Polar residues" evidence="1">
    <location>
        <begin position="137"/>
        <end position="152"/>
    </location>
</feature>
<dbReference type="PANTHER" id="PTHR39606:SF1">
    <property type="entry name" value="CELL SURFACE PROTEIN"/>
    <property type="match status" value="1"/>
</dbReference>
<feature type="compositionally biased region" description="Basic and acidic residues" evidence="1">
    <location>
        <begin position="396"/>
        <end position="410"/>
    </location>
</feature>
<dbReference type="Proteomes" id="UP000008177">
    <property type="component" value="Unplaced contigs"/>
</dbReference>
<feature type="compositionally biased region" description="Polar residues" evidence="1">
    <location>
        <begin position="436"/>
        <end position="449"/>
    </location>
</feature>
<gene>
    <name evidence="2" type="ORF">BofuT4_P019820.1</name>
</gene>
<dbReference type="InParanoid" id="G2YIY9"/>
<dbReference type="AlphaFoldDB" id="G2YIY9"/>
<dbReference type="OrthoDB" id="2590867at2759"/>
<evidence type="ECO:0000256" key="1">
    <source>
        <dbReference type="SAM" id="MobiDB-lite"/>
    </source>
</evidence>
<feature type="compositionally biased region" description="Low complexity" evidence="1">
    <location>
        <begin position="68"/>
        <end position="77"/>
    </location>
</feature>
<feature type="compositionally biased region" description="Low complexity" evidence="1">
    <location>
        <begin position="909"/>
        <end position="932"/>
    </location>
</feature>
<feature type="region of interest" description="Disordered" evidence="1">
    <location>
        <begin position="1"/>
        <end position="117"/>
    </location>
</feature>
<feature type="compositionally biased region" description="Low complexity" evidence="1">
    <location>
        <begin position="837"/>
        <end position="859"/>
    </location>
</feature>
<feature type="region of interest" description="Disordered" evidence="1">
    <location>
        <begin position="880"/>
        <end position="951"/>
    </location>
</feature>
<dbReference type="EMBL" id="FQ790337">
    <property type="protein sequence ID" value="CCD51676.1"/>
    <property type="molecule type" value="Genomic_DNA"/>
</dbReference>
<feature type="compositionally biased region" description="Polar residues" evidence="1">
    <location>
        <begin position="690"/>
        <end position="702"/>
    </location>
</feature>
<feature type="compositionally biased region" description="Low complexity" evidence="1">
    <location>
        <begin position="263"/>
        <end position="272"/>
    </location>
</feature>
<feature type="region of interest" description="Disordered" evidence="1">
    <location>
        <begin position="646"/>
        <end position="859"/>
    </location>
</feature>
<feature type="region of interest" description="Disordered" evidence="1">
    <location>
        <begin position="289"/>
        <end position="364"/>
    </location>
</feature>
<evidence type="ECO:0000313" key="3">
    <source>
        <dbReference type="Proteomes" id="UP000008177"/>
    </source>
</evidence>
<dbReference type="HOGENOM" id="CLU_309716_0_0_1"/>
<feature type="region of interest" description="Disordered" evidence="1">
    <location>
        <begin position="542"/>
        <end position="633"/>
    </location>
</feature>
<feature type="compositionally biased region" description="Basic and acidic residues" evidence="1">
    <location>
        <begin position="547"/>
        <end position="569"/>
    </location>
</feature>
<organism evidence="2 3">
    <name type="scientific">Botryotinia fuckeliana (strain T4)</name>
    <name type="common">Noble rot fungus</name>
    <name type="synonym">Botrytis cinerea</name>
    <dbReference type="NCBI Taxonomy" id="999810"/>
    <lineage>
        <taxon>Eukaryota</taxon>
        <taxon>Fungi</taxon>
        <taxon>Dikarya</taxon>
        <taxon>Ascomycota</taxon>
        <taxon>Pezizomycotina</taxon>
        <taxon>Leotiomycetes</taxon>
        <taxon>Helotiales</taxon>
        <taxon>Sclerotiniaceae</taxon>
        <taxon>Botrytis</taxon>
    </lineage>
</organism>
<feature type="compositionally biased region" description="Basic and acidic residues" evidence="1">
    <location>
        <begin position="12"/>
        <end position="40"/>
    </location>
</feature>
<accession>G2YIY9</accession>
<feature type="region of interest" description="Disordered" evidence="1">
    <location>
        <begin position="482"/>
        <end position="525"/>
    </location>
</feature>
<feature type="compositionally biased region" description="Polar residues" evidence="1">
    <location>
        <begin position="941"/>
        <end position="951"/>
    </location>
</feature>
<feature type="region of interest" description="Disordered" evidence="1">
    <location>
        <begin position="129"/>
        <end position="187"/>
    </location>
</feature>
<feature type="compositionally biased region" description="Polar residues" evidence="1">
    <location>
        <begin position="381"/>
        <end position="394"/>
    </location>
</feature>
<feature type="compositionally biased region" description="Basic and acidic residues" evidence="1">
    <location>
        <begin position="450"/>
        <end position="467"/>
    </location>
</feature>
<feature type="region of interest" description="Disordered" evidence="1">
    <location>
        <begin position="376"/>
        <end position="410"/>
    </location>
</feature>
<feature type="compositionally biased region" description="Basic and acidic residues" evidence="1">
    <location>
        <begin position="506"/>
        <end position="525"/>
    </location>
</feature>
<protein>
    <submittedName>
        <fullName evidence="2">BcPIO4</fullName>
    </submittedName>
</protein>
<feature type="compositionally biased region" description="Polar residues" evidence="1">
    <location>
        <begin position="711"/>
        <end position="738"/>
    </location>
</feature>
<evidence type="ECO:0000313" key="2">
    <source>
        <dbReference type="EMBL" id="CCD51676.1"/>
    </source>
</evidence>
<feature type="compositionally biased region" description="Polar residues" evidence="1">
    <location>
        <begin position="105"/>
        <end position="115"/>
    </location>
</feature>
<feature type="compositionally biased region" description="Polar residues" evidence="1">
    <location>
        <begin position="888"/>
        <end position="897"/>
    </location>
</feature>
<feature type="region of interest" description="Disordered" evidence="1">
    <location>
        <begin position="434"/>
        <end position="467"/>
    </location>
</feature>
<feature type="compositionally biased region" description="Polar residues" evidence="1">
    <location>
        <begin position="602"/>
        <end position="624"/>
    </location>
</feature>
<sequence>MDKIKALLHGTTPEHEKEVKEEKKAEKIEQKEEKKAEKHGAAHSNAGEGSHLAKGPHSETNPPAVTDASHTSHTTHANPITAGISHASGGLAQDNVAHRPKDSEFGSTATGSNTHAHGIDSAARTHEAGLTGHNTRDPLSSHNAGVPSNTTSGLGGVTSIPSGNGLNTHGRDNIGSHGNSHLGRDAAVGSGAVGAAGLAEHEHRKHENTSLGSHPTHGHAEGSHGTHNSAALNAADPRVDSDLDGNRLPNKTSSGYGTKDAYGTTTTGSSGHHLGRDAAAIGTAGAVGEGIHHHNNQHNQGGIRGTTGPHTTETANRLDPHVSGSGVPTEDAHTHHGHGSHSRGLVEGGGAEEADGVHGSKGTSAAAGVVPVGAYEAGHGHNTTAGPHSSNLANKTDPRVDSDLSKQHDHHYGRDAAVAGAVGGAAYEANKHHHNSANTTAGPHSSNLENKVDPRVDSDLSKQHDHHYGRDAALAGGAGTAAYGADKHHHNTGNATAGPHSSNLENKVDPRVDSDRSKEGHHYGRDAALAGGAAGTAYEANKHHNSHGLDQKPVGKDLGDKLHGVERNRGVNGPTGFPHESGHSTSAGPVGSGVPGAPRGNVQVSDNTHGHNSNIEPPLHNSTGPDHIFSAPVMDDPAANAALREGKIDQHEHRPGDEGVRGVGRDHGEDHSFSTGGGHEHSKSRELDNEINSAPLGNTSGSGLKHDNLAGHNTASAGTTGLSHGSGHNTTSAGTTGLNHGSGLTGHNTTSTGTTGTTGLNHGSGLTGHNTTSTGTTGLNHGSGLTGHNTTSTGTTGLNHGSGLTGHNTTSTGTTGTTGLSHDSGLTGHNTTSTGLNHGSGLTGHNTTSTGTTGLSHGSGLHGSGLTGYNTGASGNNVTGLKHDVGLTGNNTSTGTPGLSHGSGLTGHNTTSSGLNHGSGLTGSTGTHGLSGENRLGETSEFGNTTNNRVL</sequence>
<feature type="compositionally biased region" description="Basic and acidic residues" evidence="1">
    <location>
        <begin position="646"/>
        <end position="688"/>
    </location>
</feature>
<dbReference type="PANTHER" id="PTHR39606">
    <property type="entry name" value="SURFACE PROTEIN, PUTATIVE-RELATED"/>
    <property type="match status" value="1"/>
</dbReference>
<name>G2YIY9_BOTF4</name>
<feature type="compositionally biased region" description="Polar residues" evidence="1">
    <location>
        <begin position="492"/>
        <end position="505"/>
    </location>
</feature>
<dbReference type="STRING" id="999810.G2YIY9"/>
<reference evidence="3" key="1">
    <citation type="journal article" date="2011" name="PLoS Genet.">
        <title>Genomic analysis of the necrotrophic fungal pathogens Sclerotinia sclerotiorum and Botrytis cinerea.</title>
        <authorList>
            <person name="Amselem J."/>
            <person name="Cuomo C.A."/>
            <person name="van Kan J.A."/>
            <person name="Viaud M."/>
            <person name="Benito E.P."/>
            <person name="Couloux A."/>
            <person name="Coutinho P.M."/>
            <person name="de Vries R.P."/>
            <person name="Dyer P.S."/>
            <person name="Fillinger S."/>
            <person name="Fournier E."/>
            <person name="Gout L."/>
            <person name="Hahn M."/>
            <person name="Kohn L."/>
            <person name="Lapalu N."/>
            <person name="Plummer K.M."/>
            <person name="Pradier J.M."/>
            <person name="Quevillon E."/>
            <person name="Sharon A."/>
            <person name="Simon A."/>
            <person name="ten Have A."/>
            <person name="Tudzynski B."/>
            <person name="Tudzynski P."/>
            <person name="Wincker P."/>
            <person name="Andrew M."/>
            <person name="Anthouard V."/>
            <person name="Beever R.E."/>
            <person name="Beffa R."/>
            <person name="Benoit I."/>
            <person name="Bouzid O."/>
            <person name="Brault B."/>
            <person name="Chen Z."/>
            <person name="Choquer M."/>
            <person name="Collemare J."/>
            <person name="Cotton P."/>
            <person name="Danchin E.G."/>
            <person name="Da Silva C."/>
            <person name="Gautier A."/>
            <person name="Giraud C."/>
            <person name="Giraud T."/>
            <person name="Gonzalez C."/>
            <person name="Grossetete S."/>
            <person name="Guldener U."/>
            <person name="Henrissat B."/>
            <person name="Howlett B.J."/>
            <person name="Kodira C."/>
            <person name="Kretschmer M."/>
            <person name="Lappartient A."/>
            <person name="Leroch M."/>
            <person name="Levis C."/>
            <person name="Mauceli E."/>
            <person name="Neuveglise C."/>
            <person name="Oeser B."/>
            <person name="Pearson M."/>
            <person name="Poulain J."/>
            <person name="Poussereau N."/>
            <person name="Quesneville H."/>
            <person name="Rascle C."/>
            <person name="Schumacher J."/>
            <person name="Segurens B."/>
            <person name="Sexton A."/>
            <person name="Silva E."/>
            <person name="Sirven C."/>
            <person name="Soanes D.M."/>
            <person name="Talbot N.J."/>
            <person name="Templeton M."/>
            <person name="Yandava C."/>
            <person name="Yarden O."/>
            <person name="Zeng Q."/>
            <person name="Rollins J.A."/>
            <person name="Lebrun M.H."/>
            <person name="Dickman M."/>
        </authorList>
    </citation>
    <scope>NUCLEOTIDE SEQUENCE [LARGE SCALE GENOMIC DNA]</scope>
    <source>
        <strain evidence="3">T4</strain>
    </source>
</reference>
<feature type="region of interest" description="Disordered" evidence="1">
    <location>
        <begin position="201"/>
        <end position="275"/>
    </location>
</feature>